<proteinExistence type="predicted"/>
<keyword evidence="1" id="KW-1133">Transmembrane helix</keyword>
<dbReference type="InterPro" id="IPR058061">
    <property type="entry name" value="SCO4848-like"/>
</dbReference>
<dbReference type="NCBIfam" id="NF046117">
    <property type="entry name" value="SCO4848_fam"/>
    <property type="match status" value="1"/>
</dbReference>
<feature type="transmembrane region" description="Helical" evidence="1">
    <location>
        <begin position="7"/>
        <end position="25"/>
    </location>
</feature>
<dbReference type="OrthoDB" id="3544032at2"/>
<keyword evidence="1" id="KW-0472">Membrane</keyword>
<dbReference type="Proteomes" id="UP000272400">
    <property type="component" value="Unassembled WGS sequence"/>
</dbReference>
<sequence length="68" mass="7602">MKSRPTGLFLMGLAVFMVFEWVMLAKNLGSGPRRSDAFYVIHYILCAVNVVLAVILARIGWKAWKSAS</sequence>
<accession>A0A3N1D9B9</accession>
<feature type="transmembrane region" description="Helical" evidence="1">
    <location>
        <begin position="37"/>
        <end position="61"/>
    </location>
</feature>
<keyword evidence="3" id="KW-1185">Reference proteome</keyword>
<dbReference type="Pfam" id="PF26606">
    <property type="entry name" value="SCO4848"/>
    <property type="match status" value="1"/>
</dbReference>
<gene>
    <name evidence="2" type="ORF">EDD29_7849</name>
</gene>
<evidence type="ECO:0000256" key="1">
    <source>
        <dbReference type="SAM" id="Phobius"/>
    </source>
</evidence>
<protein>
    <submittedName>
        <fullName evidence="2">Uncharacterized protein</fullName>
    </submittedName>
</protein>
<dbReference type="AlphaFoldDB" id="A0A3N1D9B9"/>
<name>A0A3N1D9B9_9ACTN</name>
<keyword evidence="1" id="KW-0812">Transmembrane</keyword>
<dbReference type="RefSeq" id="WP_148086240.1">
    <property type="nucleotide sequence ID" value="NZ_RJKE01000001.1"/>
</dbReference>
<reference evidence="2 3" key="1">
    <citation type="submission" date="2018-11" db="EMBL/GenBank/DDBJ databases">
        <title>Sequencing the genomes of 1000 actinobacteria strains.</title>
        <authorList>
            <person name="Klenk H.-P."/>
        </authorList>
    </citation>
    <scope>NUCLEOTIDE SEQUENCE [LARGE SCALE GENOMIC DNA]</scope>
    <source>
        <strain evidence="2 3">DSM 44254</strain>
    </source>
</reference>
<dbReference type="EMBL" id="RJKE01000001">
    <property type="protein sequence ID" value="ROO90133.1"/>
    <property type="molecule type" value="Genomic_DNA"/>
</dbReference>
<comment type="caution">
    <text evidence="2">The sequence shown here is derived from an EMBL/GenBank/DDBJ whole genome shotgun (WGS) entry which is preliminary data.</text>
</comment>
<evidence type="ECO:0000313" key="3">
    <source>
        <dbReference type="Proteomes" id="UP000272400"/>
    </source>
</evidence>
<organism evidence="2 3">
    <name type="scientific">Actinocorallia herbida</name>
    <dbReference type="NCBI Taxonomy" id="58109"/>
    <lineage>
        <taxon>Bacteria</taxon>
        <taxon>Bacillati</taxon>
        <taxon>Actinomycetota</taxon>
        <taxon>Actinomycetes</taxon>
        <taxon>Streptosporangiales</taxon>
        <taxon>Thermomonosporaceae</taxon>
        <taxon>Actinocorallia</taxon>
    </lineage>
</organism>
<evidence type="ECO:0000313" key="2">
    <source>
        <dbReference type="EMBL" id="ROO90133.1"/>
    </source>
</evidence>